<feature type="transmembrane region" description="Helical" evidence="1">
    <location>
        <begin position="82"/>
        <end position="101"/>
    </location>
</feature>
<sequence>MTLYMFLTMVSVLSFILPLMIQPLSFGLTLMFLTFFYALITSFLSAPWYAYMIFLIFIGGLLVMFAYIAALAPNSFFKTSKINSTIVGLLFIYLTTLFLQFDFLSPSLYTQFSTFSAKSSVLMYAPPMMPTLFFLIYILLLTMISVAKVCSFSIGPLRPFK</sequence>
<protein>
    <submittedName>
        <fullName evidence="2">NADH dehydrogenase subunit 6</fullName>
    </submittedName>
</protein>
<organism evidence="2">
    <name type="scientific">Chaetopterus variopedatus</name>
    <name type="common">Parchment tube worm</name>
    <name type="synonym">Tricoelia variopedata</name>
    <dbReference type="NCBI Taxonomy" id="34590"/>
    <lineage>
        <taxon>Eukaryota</taxon>
        <taxon>Metazoa</taxon>
        <taxon>Spiralia</taxon>
        <taxon>Lophotrochozoa</taxon>
        <taxon>Annelida</taxon>
        <taxon>Polychaeta</taxon>
        <taxon>Sedentaria</taxon>
        <taxon>Chaetopteridae</taxon>
        <taxon>Chaetopterus</taxon>
    </lineage>
</organism>
<keyword evidence="1" id="KW-0472">Membrane</keyword>
<feature type="transmembrane region" description="Helical" evidence="1">
    <location>
        <begin position="46"/>
        <end position="70"/>
    </location>
</feature>
<accession>A0A0S2N0C6</accession>
<name>A0A0S2N0C6_CHAVR</name>
<evidence type="ECO:0000313" key="2">
    <source>
        <dbReference type="EMBL" id="ALO81664.1"/>
    </source>
</evidence>
<dbReference type="RefSeq" id="YP_009192147.1">
    <property type="nucleotide sequence ID" value="NC_028710.1"/>
</dbReference>
<feature type="transmembrane region" description="Helical" evidence="1">
    <location>
        <begin position="12"/>
        <end position="40"/>
    </location>
</feature>
<evidence type="ECO:0000256" key="1">
    <source>
        <dbReference type="SAM" id="Phobius"/>
    </source>
</evidence>
<keyword evidence="1" id="KW-0812">Transmembrane</keyword>
<keyword evidence="2" id="KW-0496">Mitochondrion</keyword>
<keyword evidence="1" id="KW-1133">Transmembrane helix</keyword>
<dbReference type="AlphaFoldDB" id="A0A0S2N0C6"/>
<reference evidence="2" key="1">
    <citation type="journal article" date="2015" name="Mol. Phylogenet. Evol.">
        <title>Evolution of mitochondrial gene order in Annelida.</title>
        <authorList>
            <person name="Weigert A."/>
            <person name="Golombek A."/>
            <person name="Gerth M."/>
            <person name="Schwarz F."/>
            <person name="Struck T.H."/>
            <person name="Bleidorn C."/>
        </authorList>
    </citation>
    <scope>NUCLEOTIDE SEQUENCE</scope>
</reference>
<gene>
    <name evidence="2" type="primary">NAD6</name>
</gene>
<geneLocation type="mitochondrion" evidence="2"/>
<dbReference type="EMBL" id="KT726958">
    <property type="protein sequence ID" value="ALO81664.1"/>
    <property type="molecule type" value="Genomic_DNA"/>
</dbReference>
<proteinExistence type="predicted"/>